<evidence type="ECO:0000313" key="2">
    <source>
        <dbReference type="Proteomes" id="UP000254807"/>
    </source>
</evidence>
<evidence type="ECO:0000313" key="1">
    <source>
        <dbReference type="EMBL" id="STD83652.1"/>
    </source>
</evidence>
<gene>
    <name evidence="1" type="ORF">NCTC12360_02125</name>
</gene>
<sequence>MNKQDLVKKYIAKNKKLRPNCPNRNRKNEELKRSIYEEIIEDLEQLYEQEKVVVSK</sequence>
<keyword evidence="2" id="KW-1185">Reference proteome</keyword>
<dbReference type="AlphaFoldDB" id="A0A376H150"/>
<dbReference type="EMBL" id="UFYW01000001">
    <property type="protein sequence ID" value="STD83652.1"/>
    <property type="molecule type" value="Genomic_DNA"/>
</dbReference>
<name>A0A376H150_ENTGA</name>
<proteinExistence type="predicted"/>
<accession>A0A376H150</accession>
<protein>
    <submittedName>
        <fullName evidence="1">Uncharacterized protein</fullName>
    </submittedName>
</protein>
<dbReference type="Proteomes" id="UP000254807">
    <property type="component" value="Unassembled WGS sequence"/>
</dbReference>
<organism evidence="1 2">
    <name type="scientific">Enterococcus gallinarum</name>
    <dbReference type="NCBI Taxonomy" id="1353"/>
    <lineage>
        <taxon>Bacteria</taxon>
        <taxon>Bacillati</taxon>
        <taxon>Bacillota</taxon>
        <taxon>Bacilli</taxon>
        <taxon>Lactobacillales</taxon>
        <taxon>Enterococcaceae</taxon>
        <taxon>Enterococcus</taxon>
    </lineage>
</organism>
<reference evidence="1 2" key="1">
    <citation type="submission" date="2018-06" db="EMBL/GenBank/DDBJ databases">
        <authorList>
            <consortium name="Pathogen Informatics"/>
            <person name="Doyle S."/>
        </authorList>
    </citation>
    <scope>NUCLEOTIDE SEQUENCE [LARGE SCALE GENOMIC DNA]</scope>
    <source>
        <strain evidence="1 2">NCTC12360</strain>
    </source>
</reference>
<dbReference type="RefSeq" id="WP_156424253.1">
    <property type="nucleotide sequence ID" value="NZ_JBHULA010000030.1"/>
</dbReference>